<evidence type="ECO:0000256" key="3">
    <source>
        <dbReference type="HAMAP-Rule" id="MF_01440"/>
    </source>
</evidence>
<dbReference type="InterPro" id="IPR005659">
    <property type="entry name" value="Chemorcpt_Glu_NH3ase_CheD"/>
</dbReference>
<dbReference type="RefSeq" id="WP_348946465.1">
    <property type="nucleotide sequence ID" value="NZ_CP157355.1"/>
</dbReference>
<dbReference type="Gene3D" id="3.30.1330.200">
    <property type="match status" value="1"/>
</dbReference>
<evidence type="ECO:0000313" key="4">
    <source>
        <dbReference type="EMBL" id="XBM02193.1"/>
    </source>
</evidence>
<dbReference type="EC" id="3.5.1.44" evidence="3"/>
<dbReference type="Pfam" id="PF03975">
    <property type="entry name" value="CheD"/>
    <property type="match status" value="1"/>
</dbReference>
<dbReference type="PANTHER" id="PTHR35147:SF3">
    <property type="entry name" value="CHEMORECEPTOR GLUTAMINE DEAMIDASE CHED 1-RELATED"/>
    <property type="match status" value="1"/>
</dbReference>
<reference evidence="4" key="1">
    <citation type="submission" date="2024-05" db="EMBL/GenBank/DDBJ databases">
        <authorList>
            <person name="Yang L."/>
            <person name="Pan L."/>
        </authorList>
    </citation>
    <scope>NUCLEOTIDE SEQUENCE</scope>
    <source>
        <strain evidence="4">FCG-7</strain>
    </source>
</reference>
<evidence type="ECO:0000256" key="2">
    <source>
        <dbReference type="ARBA" id="ARBA00022801"/>
    </source>
</evidence>
<proteinExistence type="inferred from homology"/>
<keyword evidence="2 3" id="KW-0378">Hydrolase</keyword>
<sequence length="213" mass="23788">MTLPTPTWLHIEEPALRRLHEPMYGNLQPHHLGKLAHSIVAGEVAVHHRCPIKTTLGSCIAVCLFDPHSRLIGMNHFMVPLRHSKDDLDGYFSGMASMEVLVNAMMKAGALKHHLLAKAFGGGDVLDMNQRPTVGQANIEFTESWLRNEKIPLVASDLGGKWARQVIFEPSTGDVFCRRFSAHAARSRELGKAELQYAAQLQQAQRVTKIDYF</sequence>
<keyword evidence="1 3" id="KW-0145">Chemotaxis</keyword>
<dbReference type="InterPro" id="IPR011324">
    <property type="entry name" value="Cytotoxic_necrot_fac-like_cat"/>
</dbReference>
<dbReference type="PANTHER" id="PTHR35147">
    <property type="entry name" value="CHEMORECEPTOR GLUTAMINE DEAMIDASE CHED-RELATED"/>
    <property type="match status" value="1"/>
</dbReference>
<dbReference type="HAMAP" id="MF_01440">
    <property type="entry name" value="CheD"/>
    <property type="match status" value="1"/>
</dbReference>
<dbReference type="SUPFAM" id="SSF64438">
    <property type="entry name" value="CNF1/YfiH-like putative cysteine hydrolases"/>
    <property type="match status" value="1"/>
</dbReference>
<comment type="catalytic activity">
    <reaction evidence="3">
        <text>L-glutaminyl-[protein] + H2O = L-glutamyl-[protein] + NH4(+)</text>
        <dbReference type="Rhea" id="RHEA:16441"/>
        <dbReference type="Rhea" id="RHEA-COMP:10207"/>
        <dbReference type="Rhea" id="RHEA-COMP:10208"/>
        <dbReference type="ChEBI" id="CHEBI:15377"/>
        <dbReference type="ChEBI" id="CHEBI:28938"/>
        <dbReference type="ChEBI" id="CHEBI:29973"/>
        <dbReference type="ChEBI" id="CHEBI:30011"/>
        <dbReference type="EC" id="3.5.1.44"/>
    </reaction>
</comment>
<dbReference type="InterPro" id="IPR038592">
    <property type="entry name" value="CheD-like_sf"/>
</dbReference>
<dbReference type="AlphaFoldDB" id="A0AAU7FFA4"/>
<comment type="similarity">
    <text evidence="3">Belongs to the CheD family.</text>
</comment>
<dbReference type="CDD" id="cd16352">
    <property type="entry name" value="CheD"/>
    <property type="match status" value="1"/>
</dbReference>
<dbReference type="EMBL" id="CP157355">
    <property type="protein sequence ID" value="XBM02193.1"/>
    <property type="molecule type" value="Genomic_DNA"/>
</dbReference>
<comment type="function">
    <text evidence="3">Probably deamidates glutamine residues to glutamate on methyl-accepting chemotaxis receptors (MCPs), playing an important role in chemotaxis.</text>
</comment>
<protein>
    <recommendedName>
        <fullName evidence="3">Probable chemoreceptor glutamine deamidase CheD</fullName>
        <ecNumber evidence="3">3.5.1.44</ecNumber>
    </recommendedName>
</protein>
<dbReference type="KEGG" id="cmav:ABHF33_07980"/>
<dbReference type="GO" id="GO:0050568">
    <property type="term" value="F:protein-glutamine glutaminase activity"/>
    <property type="evidence" value="ECO:0007669"/>
    <property type="project" value="UniProtKB-UniRule"/>
</dbReference>
<accession>A0AAU7FFA4</accession>
<organism evidence="4">
    <name type="scientific">Chitinibacter mangrovi</name>
    <dbReference type="NCBI Taxonomy" id="3153927"/>
    <lineage>
        <taxon>Bacteria</taxon>
        <taxon>Pseudomonadati</taxon>
        <taxon>Pseudomonadota</taxon>
        <taxon>Betaproteobacteria</taxon>
        <taxon>Neisseriales</taxon>
        <taxon>Chitinibacteraceae</taxon>
        <taxon>Chitinibacter</taxon>
    </lineage>
</organism>
<gene>
    <name evidence="3" type="primary">cheD</name>
    <name evidence="4" type="ORF">ABHF33_07980</name>
</gene>
<evidence type="ECO:0000256" key="1">
    <source>
        <dbReference type="ARBA" id="ARBA00022500"/>
    </source>
</evidence>
<dbReference type="GO" id="GO:0006935">
    <property type="term" value="P:chemotaxis"/>
    <property type="evidence" value="ECO:0007669"/>
    <property type="project" value="UniProtKB-UniRule"/>
</dbReference>
<name>A0AAU7FFA4_9NEIS</name>